<dbReference type="EMBL" id="JACSNR010000003">
    <property type="protein sequence ID" value="MBM6922807.1"/>
    <property type="molecule type" value="Genomic_DNA"/>
</dbReference>
<protein>
    <submittedName>
        <fullName evidence="2">Helix-turn-helix domain-containing protein</fullName>
    </submittedName>
</protein>
<dbReference type="NCBIfam" id="TIGR01764">
    <property type="entry name" value="excise"/>
    <property type="match status" value="1"/>
</dbReference>
<comment type="caution">
    <text evidence="2">The sequence shown here is derived from an EMBL/GenBank/DDBJ whole genome shotgun (WGS) entry which is preliminary data.</text>
</comment>
<feature type="domain" description="Helix-turn-helix" evidence="1">
    <location>
        <begin position="10"/>
        <end position="58"/>
    </location>
</feature>
<organism evidence="2 3">
    <name type="scientific">Hydrogenoanaerobacterium saccharovorans</name>
    <dbReference type="NCBI Taxonomy" id="474960"/>
    <lineage>
        <taxon>Bacteria</taxon>
        <taxon>Bacillati</taxon>
        <taxon>Bacillota</taxon>
        <taxon>Clostridia</taxon>
        <taxon>Eubacteriales</taxon>
        <taxon>Oscillospiraceae</taxon>
        <taxon>Hydrogenoanaerobacterium</taxon>
    </lineage>
</organism>
<evidence type="ECO:0000313" key="2">
    <source>
        <dbReference type="EMBL" id="MBM6922807.1"/>
    </source>
</evidence>
<gene>
    <name evidence="2" type="ORF">H9X81_03750</name>
</gene>
<evidence type="ECO:0000259" key="1">
    <source>
        <dbReference type="Pfam" id="PF12728"/>
    </source>
</evidence>
<accession>A0ABS2GK06</accession>
<dbReference type="Pfam" id="PF12728">
    <property type="entry name" value="HTH_17"/>
    <property type="match status" value="1"/>
</dbReference>
<evidence type="ECO:0000313" key="3">
    <source>
        <dbReference type="Proteomes" id="UP000724149"/>
    </source>
</evidence>
<dbReference type="InterPro" id="IPR010093">
    <property type="entry name" value="SinI_DNA-bd"/>
</dbReference>
<sequence>MKRQKYPDILTAAQAAAFLRVGRSTIYQLIAAGELESIPVHGHHRIPAKSVRKFMRKTSAKAL</sequence>
<dbReference type="RefSeq" id="WP_204719934.1">
    <property type="nucleotide sequence ID" value="NZ_JACSNR010000003.1"/>
</dbReference>
<dbReference type="Proteomes" id="UP000724149">
    <property type="component" value="Unassembled WGS sequence"/>
</dbReference>
<name>A0ABS2GK06_9FIRM</name>
<dbReference type="InterPro" id="IPR041657">
    <property type="entry name" value="HTH_17"/>
</dbReference>
<reference evidence="2 3" key="1">
    <citation type="journal article" date="2021" name="Sci. Rep.">
        <title>The distribution of antibiotic resistance genes in chicken gut microbiota commensals.</title>
        <authorList>
            <person name="Juricova H."/>
            <person name="Matiasovicova J."/>
            <person name="Kubasova T."/>
            <person name="Cejkova D."/>
            <person name="Rychlik I."/>
        </authorList>
    </citation>
    <scope>NUCLEOTIDE SEQUENCE [LARGE SCALE GENOMIC DNA]</scope>
    <source>
        <strain evidence="2 3">An564</strain>
    </source>
</reference>
<keyword evidence="3" id="KW-1185">Reference proteome</keyword>
<proteinExistence type="predicted"/>